<reference evidence="5 6" key="1">
    <citation type="submission" date="2024-01" db="EMBL/GenBank/DDBJ databases">
        <title>Complete genome of Cladobotryum mycophilum ATHUM6906.</title>
        <authorList>
            <person name="Christinaki A.C."/>
            <person name="Myridakis A.I."/>
            <person name="Kouvelis V.N."/>
        </authorList>
    </citation>
    <scope>NUCLEOTIDE SEQUENCE [LARGE SCALE GENOMIC DNA]</scope>
    <source>
        <strain evidence="5 6">ATHUM6906</strain>
    </source>
</reference>
<evidence type="ECO:0000259" key="3">
    <source>
        <dbReference type="Pfam" id="PF00501"/>
    </source>
</evidence>
<evidence type="ECO:0000259" key="4">
    <source>
        <dbReference type="Pfam" id="PF13193"/>
    </source>
</evidence>
<dbReference type="InterPro" id="IPR025110">
    <property type="entry name" value="AMP-bd_C"/>
</dbReference>
<proteinExistence type="inferred from homology"/>
<dbReference type="Pfam" id="PF00501">
    <property type="entry name" value="AMP-binding"/>
    <property type="match status" value="1"/>
</dbReference>
<dbReference type="Gene3D" id="3.30.300.30">
    <property type="match status" value="1"/>
</dbReference>
<protein>
    <submittedName>
        <fullName evidence="5">Acyl-coenzyme A synthetase</fullName>
    </submittedName>
</protein>
<keyword evidence="6" id="KW-1185">Reference proteome</keyword>
<dbReference type="PANTHER" id="PTHR24096">
    <property type="entry name" value="LONG-CHAIN-FATTY-ACID--COA LIGASE"/>
    <property type="match status" value="1"/>
</dbReference>
<organism evidence="5 6">
    <name type="scientific">Cladobotryum mycophilum</name>
    <dbReference type="NCBI Taxonomy" id="491253"/>
    <lineage>
        <taxon>Eukaryota</taxon>
        <taxon>Fungi</taxon>
        <taxon>Dikarya</taxon>
        <taxon>Ascomycota</taxon>
        <taxon>Pezizomycotina</taxon>
        <taxon>Sordariomycetes</taxon>
        <taxon>Hypocreomycetidae</taxon>
        <taxon>Hypocreales</taxon>
        <taxon>Hypocreaceae</taxon>
        <taxon>Cladobotryum</taxon>
    </lineage>
</organism>
<dbReference type="EMBL" id="JAVFKD010000012">
    <property type="protein sequence ID" value="KAK5993051.1"/>
    <property type="molecule type" value="Genomic_DNA"/>
</dbReference>
<dbReference type="InterPro" id="IPR000873">
    <property type="entry name" value="AMP-dep_synth/lig_dom"/>
</dbReference>
<name>A0ABR0SMX3_9HYPO</name>
<keyword evidence="2" id="KW-0436">Ligase</keyword>
<dbReference type="Proteomes" id="UP001338125">
    <property type="component" value="Unassembled WGS sequence"/>
</dbReference>
<evidence type="ECO:0000313" key="6">
    <source>
        <dbReference type="Proteomes" id="UP001338125"/>
    </source>
</evidence>
<comment type="caution">
    <text evidence="5">The sequence shown here is derived from an EMBL/GenBank/DDBJ whole genome shotgun (WGS) entry which is preliminary data.</text>
</comment>
<dbReference type="Pfam" id="PF13193">
    <property type="entry name" value="AMP-binding_C"/>
    <property type="match status" value="1"/>
</dbReference>
<evidence type="ECO:0000256" key="2">
    <source>
        <dbReference type="ARBA" id="ARBA00022598"/>
    </source>
</evidence>
<accession>A0ABR0SMX3</accession>
<dbReference type="SUPFAM" id="SSF56801">
    <property type="entry name" value="Acetyl-CoA synthetase-like"/>
    <property type="match status" value="1"/>
</dbReference>
<dbReference type="PROSITE" id="PS00455">
    <property type="entry name" value="AMP_BINDING"/>
    <property type="match status" value="1"/>
</dbReference>
<dbReference type="InterPro" id="IPR020845">
    <property type="entry name" value="AMP-binding_CS"/>
</dbReference>
<evidence type="ECO:0000256" key="1">
    <source>
        <dbReference type="ARBA" id="ARBA00006432"/>
    </source>
</evidence>
<feature type="domain" description="AMP-dependent synthetase/ligase" evidence="3">
    <location>
        <begin position="26"/>
        <end position="403"/>
    </location>
</feature>
<evidence type="ECO:0000313" key="5">
    <source>
        <dbReference type="EMBL" id="KAK5993051.1"/>
    </source>
</evidence>
<dbReference type="InterPro" id="IPR042099">
    <property type="entry name" value="ANL_N_sf"/>
</dbReference>
<dbReference type="Gene3D" id="3.40.50.12780">
    <property type="entry name" value="N-terminal domain of ligase-like"/>
    <property type="match status" value="1"/>
</dbReference>
<dbReference type="PANTHER" id="PTHR24096:SF149">
    <property type="entry name" value="AMP-BINDING DOMAIN-CONTAINING PROTEIN-RELATED"/>
    <property type="match status" value="1"/>
</dbReference>
<gene>
    <name evidence="5" type="ORF">PT974_06478</name>
</gene>
<sequence>MIYNEGNSIPVPNLDILTYLFESEHCAAKEDTPLFAEAKDPQKVLTKAQLRDLTKQIAYFFRHTYGIGKLGPAKDVVVTVSTGQSALATIFYGVIAADGIYSAAAPAATESDLTRQIKDGPGQVIVCSKDRKELAVNSARAAGLPARNVLILESYPEIKLYSADGTVVCDFKGSLDWRRITDPKELETSKICILYSSGTTGLPKGVLISHLNLTSETYIPATKNRIEWERLGINFPKSTLAHLPTAHIAGIMGYFVGPFNEAGITYWMPAFNFNDFVKYCGELKITFFFTVPPIYMAIAKHPSVTNQFKHVEYATSGAAPLSRELQLAASDKLLGHVNQVWGLSETTGAVTQTLPGRTDAIGSLSPLMPNVTLRLVDDDEKDVEPGQPGEALLKGPMITQGYHNNPEANKNSFTADGWFKTGDIIKVEGDLLYIVDRKKELIKYKGIQVAPAELEGVLTAHSAIADAAVIGIELEDTEVPIAYVVLAPPARGKFSEDDVIKYVASKVADYKRLRGGVKFLDAIPRSAAGKILRKDLRALHKREAKI</sequence>
<dbReference type="InterPro" id="IPR045851">
    <property type="entry name" value="AMP-bd_C_sf"/>
</dbReference>
<comment type="similarity">
    <text evidence="1">Belongs to the ATP-dependent AMP-binding enzyme family.</text>
</comment>
<feature type="domain" description="AMP-binding enzyme C-terminal" evidence="4">
    <location>
        <begin position="453"/>
        <end position="530"/>
    </location>
</feature>